<keyword evidence="6" id="KW-0997">Cell inner membrane</keyword>
<feature type="transmembrane region" description="Helical" evidence="12">
    <location>
        <begin position="55"/>
        <end position="78"/>
    </location>
</feature>
<comment type="caution">
    <text evidence="14">The sequence shown here is derived from an EMBL/GenBank/DDBJ whole genome shotgun (WGS) entry which is preliminary data.</text>
</comment>
<keyword evidence="7" id="KW-0328">Glycosyltransferase</keyword>
<dbReference type="GO" id="GO:0005886">
    <property type="term" value="C:plasma membrane"/>
    <property type="evidence" value="ECO:0007669"/>
    <property type="project" value="UniProtKB-SubCell"/>
</dbReference>
<evidence type="ECO:0000256" key="6">
    <source>
        <dbReference type="ARBA" id="ARBA00022519"/>
    </source>
</evidence>
<evidence type="ECO:0000256" key="8">
    <source>
        <dbReference type="ARBA" id="ARBA00022679"/>
    </source>
</evidence>
<proteinExistence type="inferred from homology"/>
<organism evidence="14 15">
    <name type="scientific">Breoghania corrubedonensis</name>
    <dbReference type="NCBI Taxonomy" id="665038"/>
    <lineage>
        <taxon>Bacteria</taxon>
        <taxon>Pseudomonadati</taxon>
        <taxon>Pseudomonadota</taxon>
        <taxon>Alphaproteobacteria</taxon>
        <taxon>Hyphomicrobiales</taxon>
        <taxon>Stappiaceae</taxon>
        <taxon>Breoghania</taxon>
    </lineage>
</organism>
<dbReference type="RefSeq" id="WP_107989305.1">
    <property type="nucleotide sequence ID" value="NZ_QAYG01000002.1"/>
</dbReference>
<feature type="transmembrane region" description="Helical" evidence="12">
    <location>
        <begin position="21"/>
        <end position="43"/>
    </location>
</feature>
<evidence type="ECO:0000256" key="10">
    <source>
        <dbReference type="ARBA" id="ARBA00022989"/>
    </source>
</evidence>
<dbReference type="InterPro" id="IPR050321">
    <property type="entry name" value="Glycosyltr_2/OpgH_subfam"/>
</dbReference>
<dbReference type="SUPFAM" id="SSF53448">
    <property type="entry name" value="Nucleotide-diphospho-sugar transferases"/>
    <property type="match status" value="1"/>
</dbReference>
<dbReference type="EMBL" id="QAYG01000002">
    <property type="protein sequence ID" value="PTW61444.1"/>
    <property type="molecule type" value="Genomic_DNA"/>
</dbReference>
<evidence type="ECO:0000256" key="1">
    <source>
        <dbReference type="ARBA" id="ARBA00004429"/>
    </source>
</evidence>
<evidence type="ECO:0000313" key="14">
    <source>
        <dbReference type="EMBL" id="PTW61444.1"/>
    </source>
</evidence>
<dbReference type="GO" id="GO:0016758">
    <property type="term" value="F:hexosyltransferase activity"/>
    <property type="evidence" value="ECO:0007669"/>
    <property type="project" value="TreeGrafter"/>
</dbReference>
<evidence type="ECO:0000256" key="4">
    <source>
        <dbReference type="ARBA" id="ARBA00020585"/>
    </source>
</evidence>
<accession>A0A2T5VCH7</accession>
<dbReference type="PANTHER" id="PTHR43867">
    <property type="entry name" value="CELLULOSE SYNTHASE CATALYTIC SUBUNIT A [UDP-FORMING]"/>
    <property type="match status" value="1"/>
</dbReference>
<dbReference type="Proteomes" id="UP000244081">
    <property type="component" value="Unassembled WGS sequence"/>
</dbReference>
<dbReference type="OrthoDB" id="9806824at2"/>
<keyword evidence="15" id="KW-1185">Reference proteome</keyword>
<feature type="domain" description="Glycosyltransferase 2-like" evidence="13">
    <location>
        <begin position="193"/>
        <end position="394"/>
    </location>
</feature>
<keyword evidence="11 12" id="KW-0472">Membrane</keyword>
<evidence type="ECO:0000256" key="2">
    <source>
        <dbReference type="ARBA" id="ARBA00005001"/>
    </source>
</evidence>
<evidence type="ECO:0000313" key="15">
    <source>
        <dbReference type="Proteomes" id="UP000244081"/>
    </source>
</evidence>
<evidence type="ECO:0000256" key="12">
    <source>
        <dbReference type="SAM" id="Phobius"/>
    </source>
</evidence>
<keyword evidence="9 12" id="KW-0812">Transmembrane</keyword>
<gene>
    <name evidence="14" type="ORF">C8N35_102154</name>
</gene>
<feature type="transmembrane region" description="Helical" evidence="12">
    <location>
        <begin position="455"/>
        <end position="472"/>
    </location>
</feature>
<dbReference type="AlphaFoldDB" id="A0A2T5VCH7"/>
<dbReference type="Pfam" id="PF13632">
    <property type="entry name" value="Glyco_trans_2_3"/>
    <property type="match status" value="1"/>
</dbReference>
<evidence type="ECO:0000256" key="11">
    <source>
        <dbReference type="ARBA" id="ARBA00023136"/>
    </source>
</evidence>
<dbReference type="NCBIfam" id="NF003958">
    <property type="entry name" value="PRK05454.2-1"/>
    <property type="match status" value="1"/>
</dbReference>
<dbReference type="NCBIfam" id="NF003959">
    <property type="entry name" value="PRK05454.2-2"/>
    <property type="match status" value="1"/>
</dbReference>
<feature type="transmembrane region" description="Helical" evidence="12">
    <location>
        <begin position="368"/>
        <end position="391"/>
    </location>
</feature>
<evidence type="ECO:0000256" key="3">
    <source>
        <dbReference type="ARBA" id="ARBA00009337"/>
    </source>
</evidence>
<comment type="similarity">
    <text evidence="3">Belongs to the glycosyltransferase 2 family. OpgH subfamily.</text>
</comment>
<dbReference type="CDD" id="cd04191">
    <property type="entry name" value="Glucan_BSP_MdoH"/>
    <property type="match status" value="1"/>
</dbReference>
<keyword evidence="5" id="KW-1003">Cell membrane</keyword>
<dbReference type="Gene3D" id="3.90.550.10">
    <property type="entry name" value="Spore Coat Polysaccharide Biosynthesis Protein SpsA, Chain A"/>
    <property type="match status" value="1"/>
</dbReference>
<feature type="transmembrane region" description="Helical" evidence="12">
    <location>
        <begin position="414"/>
        <end position="434"/>
    </location>
</feature>
<evidence type="ECO:0000256" key="5">
    <source>
        <dbReference type="ARBA" id="ARBA00022475"/>
    </source>
</evidence>
<keyword evidence="8 14" id="KW-0808">Transferase</keyword>
<name>A0A2T5VCH7_9HYPH</name>
<comment type="pathway">
    <text evidence="2">Glycan metabolism; osmoregulated periplasmic glucan (OPG) biosynthesis.</text>
</comment>
<dbReference type="PANTHER" id="PTHR43867:SF5">
    <property type="entry name" value="GLUCANS BIOSYNTHESIS GLUCOSYLTRANSFERASE H"/>
    <property type="match status" value="1"/>
</dbReference>
<dbReference type="InterPro" id="IPR029044">
    <property type="entry name" value="Nucleotide-diphossugar_trans"/>
</dbReference>
<protein>
    <recommendedName>
        <fullName evidence="4">Glucans biosynthesis glucosyltransferase H</fullName>
    </recommendedName>
</protein>
<sequence length="598" mass="65134">MQPGPSKPGKLETLLVGLRRSGAIILTLGLTVAAAAMFGSIAVADGFDWVDVVRITLVAFCALWLSWGACTAVLGLIFGAEKVSSFDGTPSGRTAIVIPVYNEAADAVFARLDAMYRALNDLGVMDTFDFHVLSDSTRPEAQADEKRLHRRAVAALGAGGRLFYRHRSPNTGRKAGNISEFIRTNGGAYDYMLVLDADSLMKAETIVEMVRRMEAAPDLGLLQTVPLIIGRKTLFGRMIQFSASFYSPLFSRGVAALQGRQGPFWGHNALIRMRAFAETCGLPSLAGKPPFGGDILSHDTVEAAMLARGGWRVRLDPDLGGSYEEAPANLIEYAKRDRRWCQGNLQHARLLGAPKLKFWSRLNIIQGIFGYIASPIWLMFLVASVAAPLFAPPPVYFMSDSLFPRFPHPETEKGLALLFGVVALLILPKALLLARAVMTGDDGPYGGSGRASLSALLELLLASLLAPIHMMFQSRSVYQVLTGADFGWPSSEREDGSLDFVTAWKASWWMVLFGIGTMLFAHYFAPALVVWLWPVAVPLVLAPVIIWWTASPKSGLRARNRGVFLTPQEWCDVPVISAAARALDFYKSEPGEPAREAA</sequence>
<evidence type="ECO:0000256" key="7">
    <source>
        <dbReference type="ARBA" id="ARBA00022676"/>
    </source>
</evidence>
<reference evidence="14 15" key="1">
    <citation type="submission" date="2018-04" db="EMBL/GenBank/DDBJ databases">
        <title>Genomic Encyclopedia of Archaeal and Bacterial Type Strains, Phase II (KMG-II): from individual species to whole genera.</title>
        <authorList>
            <person name="Goeker M."/>
        </authorList>
    </citation>
    <scope>NUCLEOTIDE SEQUENCE [LARGE SCALE GENOMIC DNA]</scope>
    <source>
        <strain evidence="14 15">DSM 23382</strain>
    </source>
</reference>
<feature type="transmembrane region" description="Helical" evidence="12">
    <location>
        <begin position="531"/>
        <end position="550"/>
    </location>
</feature>
<evidence type="ECO:0000259" key="13">
    <source>
        <dbReference type="Pfam" id="PF13632"/>
    </source>
</evidence>
<comment type="subcellular location">
    <subcellularLocation>
        <location evidence="1">Cell inner membrane</location>
        <topology evidence="1">Multi-pass membrane protein</topology>
    </subcellularLocation>
</comment>
<feature type="transmembrane region" description="Helical" evidence="12">
    <location>
        <begin position="506"/>
        <end position="524"/>
    </location>
</feature>
<dbReference type="NCBIfam" id="NF003962">
    <property type="entry name" value="PRK05454.2-5"/>
    <property type="match status" value="1"/>
</dbReference>
<evidence type="ECO:0000256" key="9">
    <source>
        <dbReference type="ARBA" id="ARBA00022692"/>
    </source>
</evidence>
<dbReference type="InterPro" id="IPR001173">
    <property type="entry name" value="Glyco_trans_2-like"/>
</dbReference>
<keyword evidence="10 12" id="KW-1133">Transmembrane helix</keyword>